<dbReference type="AlphaFoldDB" id="A0A2H3CTT9"/>
<organism evidence="1 2">
    <name type="scientific">Armillaria gallica</name>
    <name type="common">Bulbous honey fungus</name>
    <name type="synonym">Armillaria bulbosa</name>
    <dbReference type="NCBI Taxonomy" id="47427"/>
    <lineage>
        <taxon>Eukaryota</taxon>
        <taxon>Fungi</taxon>
        <taxon>Dikarya</taxon>
        <taxon>Basidiomycota</taxon>
        <taxon>Agaricomycotina</taxon>
        <taxon>Agaricomycetes</taxon>
        <taxon>Agaricomycetidae</taxon>
        <taxon>Agaricales</taxon>
        <taxon>Marasmiineae</taxon>
        <taxon>Physalacriaceae</taxon>
        <taxon>Armillaria</taxon>
    </lineage>
</organism>
<evidence type="ECO:0000313" key="1">
    <source>
        <dbReference type="EMBL" id="PBK79533.1"/>
    </source>
</evidence>
<reference evidence="2" key="1">
    <citation type="journal article" date="2017" name="Nat. Ecol. Evol.">
        <title>Genome expansion and lineage-specific genetic innovations in the forest pathogenic fungi Armillaria.</title>
        <authorList>
            <person name="Sipos G."/>
            <person name="Prasanna A.N."/>
            <person name="Walter M.C."/>
            <person name="O'Connor E."/>
            <person name="Balint B."/>
            <person name="Krizsan K."/>
            <person name="Kiss B."/>
            <person name="Hess J."/>
            <person name="Varga T."/>
            <person name="Slot J."/>
            <person name="Riley R."/>
            <person name="Boka B."/>
            <person name="Rigling D."/>
            <person name="Barry K."/>
            <person name="Lee J."/>
            <person name="Mihaltcheva S."/>
            <person name="LaButti K."/>
            <person name="Lipzen A."/>
            <person name="Waldron R."/>
            <person name="Moloney N.M."/>
            <person name="Sperisen C."/>
            <person name="Kredics L."/>
            <person name="Vagvoelgyi C."/>
            <person name="Patrignani A."/>
            <person name="Fitzpatrick D."/>
            <person name="Nagy I."/>
            <person name="Doyle S."/>
            <person name="Anderson J.B."/>
            <person name="Grigoriev I.V."/>
            <person name="Gueldener U."/>
            <person name="Muensterkoetter M."/>
            <person name="Nagy L.G."/>
        </authorList>
    </citation>
    <scope>NUCLEOTIDE SEQUENCE [LARGE SCALE GENOMIC DNA]</scope>
    <source>
        <strain evidence="2">Ar21-2</strain>
    </source>
</reference>
<protein>
    <submittedName>
        <fullName evidence="1">Uncharacterized protein</fullName>
    </submittedName>
</protein>
<dbReference type="Proteomes" id="UP000217790">
    <property type="component" value="Unassembled WGS sequence"/>
</dbReference>
<evidence type="ECO:0000313" key="2">
    <source>
        <dbReference type="Proteomes" id="UP000217790"/>
    </source>
</evidence>
<keyword evidence="2" id="KW-1185">Reference proteome</keyword>
<name>A0A2H3CTT9_ARMGA</name>
<proteinExistence type="predicted"/>
<gene>
    <name evidence="1" type="ORF">ARMGADRAFT_1040744</name>
</gene>
<dbReference type="STRING" id="47427.A0A2H3CTT9"/>
<accession>A0A2H3CTT9</accession>
<sequence length="125" mass="13882">MAALQALGHERDFINGSFGLSLSWGSHLVIGHFPGNKDFMEPLLPSLKPLPCLQCLWLIALENDFYTAIECIESIRNNEPLLMGLHIIVSTSRQANIKFAAGVSEWDVDDVEPDVLLDSPWEFGS</sequence>
<dbReference type="EMBL" id="KZ293772">
    <property type="protein sequence ID" value="PBK79533.1"/>
    <property type="molecule type" value="Genomic_DNA"/>
</dbReference>
<dbReference type="InParanoid" id="A0A2H3CTT9"/>